<keyword evidence="1" id="KW-0472">Membrane</keyword>
<feature type="transmembrane region" description="Helical" evidence="1">
    <location>
        <begin position="74"/>
        <end position="92"/>
    </location>
</feature>
<accession>A0A3P3T9Q0</accession>
<proteinExistence type="predicted"/>
<keyword evidence="1" id="KW-1133">Transmembrane helix</keyword>
<feature type="transmembrane region" description="Helical" evidence="1">
    <location>
        <begin position="7"/>
        <end position="27"/>
    </location>
</feature>
<evidence type="ECO:0000313" key="3">
    <source>
        <dbReference type="Proteomes" id="UP000267017"/>
    </source>
</evidence>
<feature type="transmembrane region" description="Helical" evidence="1">
    <location>
        <begin position="39"/>
        <end position="67"/>
    </location>
</feature>
<name>A0A3P3T9Q0_9BACL</name>
<gene>
    <name evidence="2" type="ORF">EHV15_34640</name>
</gene>
<sequence>MELNFGLAIIFCILIAVNVVSLVLLKIMDLRPYFIETALISGCLAFCAAAYFTGIAYFLLGILLYGFRLTSVDNILKVVVLFGGLLLGYLTGNNFYTYTSALVLTIFTIIRVVEAIIEITLWQPENEEVVEA</sequence>
<dbReference type="EMBL" id="RRCN01000002">
    <property type="protein sequence ID" value="RRJ54737.1"/>
    <property type="molecule type" value="Genomic_DNA"/>
</dbReference>
<dbReference type="AlphaFoldDB" id="A0A3P3T9Q0"/>
<keyword evidence="3" id="KW-1185">Reference proteome</keyword>
<dbReference type="Proteomes" id="UP000267017">
    <property type="component" value="Unassembled WGS sequence"/>
</dbReference>
<keyword evidence="1" id="KW-0812">Transmembrane</keyword>
<organism evidence="2 3">
    <name type="scientific">Paenibacillus oralis</name>
    <dbReference type="NCBI Taxonomy" id="2490856"/>
    <lineage>
        <taxon>Bacteria</taxon>
        <taxon>Bacillati</taxon>
        <taxon>Bacillota</taxon>
        <taxon>Bacilli</taxon>
        <taxon>Bacillales</taxon>
        <taxon>Paenibacillaceae</taxon>
        <taxon>Paenibacillus</taxon>
    </lineage>
</organism>
<evidence type="ECO:0000313" key="2">
    <source>
        <dbReference type="EMBL" id="RRJ54737.1"/>
    </source>
</evidence>
<protein>
    <submittedName>
        <fullName evidence="2">Uncharacterized protein</fullName>
    </submittedName>
</protein>
<comment type="caution">
    <text evidence="2">The sequence shown here is derived from an EMBL/GenBank/DDBJ whole genome shotgun (WGS) entry which is preliminary data.</text>
</comment>
<reference evidence="2 3" key="1">
    <citation type="submission" date="2018-11" db="EMBL/GenBank/DDBJ databases">
        <title>Genome sequencing of Paenibacillus sp. KCOM 3021 (= ChDC PVNT-B20).</title>
        <authorList>
            <person name="Kook J.-K."/>
            <person name="Park S.-N."/>
            <person name="Lim Y.K."/>
        </authorList>
    </citation>
    <scope>NUCLEOTIDE SEQUENCE [LARGE SCALE GENOMIC DNA]</scope>
    <source>
        <strain evidence="2 3">KCOM 3021</strain>
    </source>
</reference>
<evidence type="ECO:0000256" key="1">
    <source>
        <dbReference type="SAM" id="Phobius"/>
    </source>
</evidence>
<dbReference type="RefSeq" id="WP_128635823.1">
    <property type="nucleotide sequence ID" value="NZ_RRCN01000002.1"/>
</dbReference>